<organism evidence="3 4">
    <name type="scientific">Vitrella brassicaformis (strain CCMP3155)</name>
    <dbReference type="NCBI Taxonomy" id="1169540"/>
    <lineage>
        <taxon>Eukaryota</taxon>
        <taxon>Sar</taxon>
        <taxon>Alveolata</taxon>
        <taxon>Colpodellida</taxon>
        <taxon>Vitrellaceae</taxon>
        <taxon>Vitrella</taxon>
    </lineage>
</organism>
<keyword evidence="2" id="KW-0812">Transmembrane</keyword>
<sequence>MAVTHCHALFPPPLQRASNTTHLHPYRLSPSQRTAFVMLGTRRRLHRGPFKGRDQGIFHRRPIVEGDTFKDCEYYMPNKCDPESREAPCTACWSTCAKTADCKSHMVLSNPKEWKLVPDAKYSKTCGSPFQNKFRTLCVTEACDPEKDNCGGPVTREAREREESDEEETKAVKEKTAGGKKKEEGFNMTPIYIGVGVIVIVFLVGVIFLFRG</sequence>
<feature type="region of interest" description="Disordered" evidence="1">
    <location>
        <begin position="150"/>
        <end position="179"/>
    </location>
</feature>
<feature type="transmembrane region" description="Helical" evidence="2">
    <location>
        <begin position="191"/>
        <end position="210"/>
    </location>
</feature>
<gene>
    <name evidence="3" type="ORF">Vbra_7495</name>
</gene>
<name>A0A0G4EJ28_VITBC</name>
<dbReference type="InParanoid" id="A0A0G4EJ28"/>
<keyword evidence="2" id="KW-1133">Transmembrane helix</keyword>
<feature type="compositionally biased region" description="Basic and acidic residues" evidence="1">
    <location>
        <begin position="169"/>
        <end position="179"/>
    </location>
</feature>
<protein>
    <submittedName>
        <fullName evidence="3">Uncharacterized protein</fullName>
    </submittedName>
</protein>
<evidence type="ECO:0000313" key="4">
    <source>
        <dbReference type="Proteomes" id="UP000041254"/>
    </source>
</evidence>
<dbReference type="EMBL" id="CDMY01000242">
    <property type="protein sequence ID" value="CEL95999.1"/>
    <property type="molecule type" value="Genomic_DNA"/>
</dbReference>
<keyword evidence="4" id="KW-1185">Reference proteome</keyword>
<keyword evidence="2" id="KW-0472">Membrane</keyword>
<evidence type="ECO:0000256" key="2">
    <source>
        <dbReference type="SAM" id="Phobius"/>
    </source>
</evidence>
<reference evidence="3 4" key="1">
    <citation type="submission" date="2014-11" db="EMBL/GenBank/DDBJ databases">
        <authorList>
            <person name="Zhu J."/>
            <person name="Qi W."/>
            <person name="Song R."/>
        </authorList>
    </citation>
    <scope>NUCLEOTIDE SEQUENCE [LARGE SCALE GENOMIC DNA]</scope>
</reference>
<evidence type="ECO:0000256" key="1">
    <source>
        <dbReference type="SAM" id="MobiDB-lite"/>
    </source>
</evidence>
<proteinExistence type="predicted"/>
<dbReference type="Proteomes" id="UP000041254">
    <property type="component" value="Unassembled WGS sequence"/>
</dbReference>
<evidence type="ECO:0000313" key="3">
    <source>
        <dbReference type="EMBL" id="CEL95999.1"/>
    </source>
</evidence>
<accession>A0A0G4EJ28</accession>
<dbReference type="AlphaFoldDB" id="A0A0G4EJ28"/>
<dbReference type="VEuPathDB" id="CryptoDB:Vbra_7495"/>